<gene>
    <name evidence="1" type="ORF">GCM10023195_60450</name>
</gene>
<organism evidence="1 2">
    <name type="scientific">Actinoallomurus liliacearum</name>
    <dbReference type="NCBI Taxonomy" id="1080073"/>
    <lineage>
        <taxon>Bacteria</taxon>
        <taxon>Bacillati</taxon>
        <taxon>Actinomycetota</taxon>
        <taxon>Actinomycetes</taxon>
        <taxon>Streptosporangiales</taxon>
        <taxon>Thermomonosporaceae</taxon>
        <taxon>Actinoallomurus</taxon>
    </lineage>
</organism>
<dbReference type="EMBL" id="BAABHJ010000023">
    <property type="protein sequence ID" value="GAA4613905.1"/>
    <property type="molecule type" value="Genomic_DNA"/>
</dbReference>
<accession>A0ABP8TTV9</accession>
<evidence type="ECO:0000313" key="2">
    <source>
        <dbReference type="Proteomes" id="UP001500212"/>
    </source>
</evidence>
<comment type="caution">
    <text evidence="1">The sequence shown here is derived from an EMBL/GenBank/DDBJ whole genome shotgun (WGS) entry which is preliminary data.</text>
</comment>
<evidence type="ECO:0000313" key="1">
    <source>
        <dbReference type="EMBL" id="GAA4613905.1"/>
    </source>
</evidence>
<dbReference type="Pfam" id="PF11248">
    <property type="entry name" value="DUF3046"/>
    <property type="match status" value="1"/>
</dbReference>
<dbReference type="InterPro" id="IPR021408">
    <property type="entry name" value="DUF3046"/>
</dbReference>
<proteinExistence type="predicted"/>
<keyword evidence="2" id="KW-1185">Reference proteome</keyword>
<protein>
    <submittedName>
        <fullName evidence="1">DUF3046 domain-containing protein</fullName>
    </submittedName>
</protein>
<reference evidence="2" key="1">
    <citation type="journal article" date="2019" name="Int. J. Syst. Evol. Microbiol.">
        <title>The Global Catalogue of Microorganisms (GCM) 10K type strain sequencing project: providing services to taxonomists for standard genome sequencing and annotation.</title>
        <authorList>
            <consortium name="The Broad Institute Genomics Platform"/>
            <consortium name="The Broad Institute Genome Sequencing Center for Infectious Disease"/>
            <person name="Wu L."/>
            <person name="Ma J."/>
        </authorList>
    </citation>
    <scope>NUCLEOTIDE SEQUENCE [LARGE SCALE GENOMIC DNA]</scope>
    <source>
        <strain evidence="2">JCM 17938</strain>
    </source>
</reference>
<dbReference type="Proteomes" id="UP001500212">
    <property type="component" value="Unassembled WGS sequence"/>
</dbReference>
<name>A0ABP8TTV9_9ACTN</name>
<sequence length="67" mass="7650">MGHVRLTVFWDRMNQQFGEGYAESVAKDYVMAELDGRTVEQALADGEDAKNVWRAVCATFDVPQRLR</sequence>